<evidence type="ECO:0000313" key="2">
    <source>
        <dbReference type="EMBL" id="GAA4462810.1"/>
    </source>
</evidence>
<dbReference type="Proteomes" id="UP001500840">
    <property type="component" value="Unassembled WGS sequence"/>
</dbReference>
<feature type="compositionally biased region" description="Basic and acidic residues" evidence="1">
    <location>
        <begin position="70"/>
        <end position="91"/>
    </location>
</feature>
<feature type="region of interest" description="Disordered" evidence="1">
    <location>
        <begin position="61"/>
        <end position="91"/>
    </location>
</feature>
<comment type="caution">
    <text evidence="2">The sequence shown here is derived from an EMBL/GenBank/DDBJ whole genome shotgun (WGS) entry which is preliminary data.</text>
</comment>
<organism evidence="2 3">
    <name type="scientific">Novipirellula rosea</name>
    <dbReference type="NCBI Taxonomy" id="1031540"/>
    <lineage>
        <taxon>Bacteria</taxon>
        <taxon>Pseudomonadati</taxon>
        <taxon>Planctomycetota</taxon>
        <taxon>Planctomycetia</taxon>
        <taxon>Pirellulales</taxon>
        <taxon>Pirellulaceae</taxon>
        <taxon>Novipirellula</taxon>
    </lineage>
</organism>
<feature type="region of interest" description="Disordered" evidence="1">
    <location>
        <begin position="1"/>
        <end position="22"/>
    </location>
</feature>
<gene>
    <name evidence="2" type="ORF">GCM10023156_47150</name>
</gene>
<proteinExistence type="predicted"/>
<dbReference type="InterPro" id="IPR021727">
    <property type="entry name" value="DUF3299"/>
</dbReference>
<dbReference type="Gene3D" id="2.40.50.870">
    <property type="entry name" value="Protein of unknown function (DUF3299)"/>
    <property type="match status" value="1"/>
</dbReference>
<evidence type="ECO:0000313" key="3">
    <source>
        <dbReference type="Proteomes" id="UP001500840"/>
    </source>
</evidence>
<dbReference type="RefSeq" id="WP_425571350.1">
    <property type="nucleotide sequence ID" value="NZ_BAABGA010000064.1"/>
</dbReference>
<dbReference type="Pfam" id="PF11736">
    <property type="entry name" value="DUF3299"/>
    <property type="match status" value="1"/>
</dbReference>
<accession>A0ABP8NAN8</accession>
<dbReference type="EMBL" id="BAABGA010000064">
    <property type="protein sequence ID" value="GAA4462810.1"/>
    <property type="molecule type" value="Genomic_DNA"/>
</dbReference>
<protein>
    <submittedName>
        <fullName evidence="2">DUF3299 domain-containing protein</fullName>
    </submittedName>
</protein>
<evidence type="ECO:0000256" key="1">
    <source>
        <dbReference type="SAM" id="MobiDB-lite"/>
    </source>
</evidence>
<keyword evidence="3" id="KW-1185">Reference proteome</keyword>
<name>A0ABP8NAN8_9BACT</name>
<reference evidence="3" key="1">
    <citation type="journal article" date="2019" name="Int. J. Syst. Evol. Microbiol.">
        <title>The Global Catalogue of Microorganisms (GCM) 10K type strain sequencing project: providing services to taxonomists for standard genome sequencing and annotation.</title>
        <authorList>
            <consortium name="The Broad Institute Genomics Platform"/>
            <consortium name="The Broad Institute Genome Sequencing Center for Infectious Disease"/>
            <person name="Wu L."/>
            <person name="Ma J."/>
        </authorList>
    </citation>
    <scope>NUCLEOTIDE SEQUENCE [LARGE SCALE GENOMIC DNA]</scope>
    <source>
        <strain evidence="3">JCM 17759</strain>
    </source>
</reference>
<sequence length="231" mass="25038">MKSAALGITPLTPAPTPKSAQLAGYPSKDDFHMPWYKISLAVLLPFSLLAVTAATTYADSPKTASTAAETSKKPADTDQSTEDRTKGVVERKSSEASIAKGDITFDDLKFDIEKDAAFEKSALTPDVKRLDGIKVKLRGYILPSTLFKDTDIDQFVLVRDNQECCFGPGAALFDCVIVEMLPGRTTDFVTRPVTVEGKFKIDTEKYKYPGGKGPGGASHFAIFKIEGMNVK</sequence>